<comment type="subunit">
    <text evidence="11">Homodimer.</text>
</comment>
<evidence type="ECO:0000256" key="1">
    <source>
        <dbReference type="ARBA" id="ARBA00004777"/>
    </source>
</evidence>
<evidence type="ECO:0000256" key="4">
    <source>
        <dbReference type="ARBA" id="ARBA00022755"/>
    </source>
</evidence>
<dbReference type="GO" id="GO:0005829">
    <property type="term" value="C:cytosol"/>
    <property type="evidence" value="ECO:0007669"/>
    <property type="project" value="TreeGrafter"/>
</dbReference>
<feature type="binding site" evidence="11">
    <location>
        <begin position="165"/>
        <end position="167"/>
    </location>
    <ligand>
        <name>NADP(+)</name>
        <dbReference type="ChEBI" id="CHEBI:58349"/>
    </ligand>
</feature>
<keyword evidence="8 11" id="KW-0368">Histidine biosynthesis</keyword>
<dbReference type="Proteomes" id="UP000824238">
    <property type="component" value="Unassembled WGS sequence"/>
</dbReference>
<feature type="domain" description="Tetrahydrofolate dehydrogenase/cyclohydrolase catalytic" evidence="12">
    <location>
        <begin position="5"/>
        <end position="119"/>
    </location>
</feature>
<evidence type="ECO:0000256" key="7">
    <source>
        <dbReference type="ARBA" id="ARBA00023002"/>
    </source>
</evidence>
<gene>
    <name evidence="11" type="primary">folD</name>
    <name evidence="14" type="ORF">IAD36_00540</name>
</gene>
<evidence type="ECO:0000259" key="13">
    <source>
        <dbReference type="Pfam" id="PF02882"/>
    </source>
</evidence>
<sequence length="281" mass="28914">MAQILSGAPAAEAMLAGLSVRTRALRERGVTPTLVILRVGAQEASRSYERAAKKACTAAGVESFTIELPENAHMDAVLHAVRSINAEAGVHGALLLRPMPFKKTEQAACRELAASKDVDGVSPASLASVFTGERAGFAPCTARAVLELLDYYGIEPRGKRVAVVGRSLVVGKPLAMLLTARDATVTLCHSRTPDLPGLCRSCDIVVAAAGQPGLLGADCFAPGQVVVDVGTNVTPEGLRGDVDFEAACGTAAAVSPVPGGVGRVTSAVLALHTVEAAERQN</sequence>
<keyword evidence="3 11" id="KW-0028">Amino-acid biosynthesis</keyword>
<dbReference type="InterPro" id="IPR020630">
    <property type="entry name" value="THF_DH/CycHdrlase_cat_dom"/>
</dbReference>
<keyword evidence="7 11" id="KW-0560">Oxidoreductase</keyword>
<dbReference type="Pfam" id="PF02882">
    <property type="entry name" value="THF_DHG_CYH_C"/>
    <property type="match status" value="1"/>
</dbReference>
<evidence type="ECO:0000256" key="5">
    <source>
        <dbReference type="ARBA" id="ARBA00022801"/>
    </source>
</evidence>
<dbReference type="Pfam" id="PF00763">
    <property type="entry name" value="THF_DHG_CYH"/>
    <property type="match status" value="1"/>
</dbReference>
<keyword evidence="5 11" id="KW-0378">Hydrolase</keyword>
<comment type="caution">
    <text evidence="14">The sequence shown here is derived from an EMBL/GenBank/DDBJ whole genome shotgun (WGS) entry which is preliminary data.</text>
</comment>
<name>A0A9D1IY98_9FIRM</name>
<keyword evidence="6 11" id="KW-0521">NADP</keyword>
<comment type="catalytic activity">
    <reaction evidence="11">
        <text>(6R)-5,10-methenyltetrahydrofolate + H2O = (6R)-10-formyltetrahydrofolate + H(+)</text>
        <dbReference type="Rhea" id="RHEA:23700"/>
        <dbReference type="ChEBI" id="CHEBI:15377"/>
        <dbReference type="ChEBI" id="CHEBI:15378"/>
        <dbReference type="ChEBI" id="CHEBI:57455"/>
        <dbReference type="ChEBI" id="CHEBI:195366"/>
        <dbReference type="EC" id="3.5.4.9"/>
    </reaction>
</comment>
<dbReference type="AlphaFoldDB" id="A0A9D1IY98"/>
<protein>
    <recommendedName>
        <fullName evidence="11">Bifunctional protein FolD</fullName>
    </recommendedName>
    <domain>
        <recommendedName>
            <fullName evidence="11">Methylenetetrahydrofolate dehydrogenase</fullName>
            <ecNumber evidence="11">1.5.1.5</ecNumber>
        </recommendedName>
    </domain>
    <domain>
        <recommendedName>
            <fullName evidence="11">Methenyltetrahydrofolate cyclohydrolase</fullName>
            <ecNumber evidence="11">3.5.4.9</ecNumber>
        </recommendedName>
    </domain>
</protein>
<dbReference type="EC" id="1.5.1.5" evidence="11"/>
<dbReference type="SUPFAM" id="SSF51735">
    <property type="entry name" value="NAD(P)-binding Rossmann-fold domains"/>
    <property type="match status" value="1"/>
</dbReference>
<dbReference type="PANTHER" id="PTHR48099:SF5">
    <property type="entry name" value="C-1-TETRAHYDROFOLATE SYNTHASE, CYTOPLASMIC"/>
    <property type="match status" value="1"/>
</dbReference>
<evidence type="ECO:0000256" key="11">
    <source>
        <dbReference type="HAMAP-Rule" id="MF_01576"/>
    </source>
</evidence>
<dbReference type="CDD" id="cd01080">
    <property type="entry name" value="NAD_bind_m-THF_DH_Cyclohyd"/>
    <property type="match status" value="1"/>
</dbReference>
<evidence type="ECO:0000259" key="12">
    <source>
        <dbReference type="Pfam" id="PF00763"/>
    </source>
</evidence>
<comment type="caution">
    <text evidence="11">Lacks conserved residue(s) required for the propagation of feature annotation.</text>
</comment>
<evidence type="ECO:0000313" key="14">
    <source>
        <dbReference type="EMBL" id="HIR54082.1"/>
    </source>
</evidence>
<comment type="function">
    <text evidence="11">Catalyzes the oxidation of 5,10-methylenetetrahydrofolate to 5,10-methenyltetrahydrofolate and then the hydrolysis of 5,10-methenyltetrahydrofolate to 10-formyltetrahydrofolate.</text>
</comment>
<evidence type="ECO:0000256" key="10">
    <source>
        <dbReference type="ARBA" id="ARBA00023268"/>
    </source>
</evidence>
<organism evidence="14 15">
    <name type="scientific">Candidatus Scatomorpha intestinigallinarum</name>
    <dbReference type="NCBI Taxonomy" id="2840923"/>
    <lineage>
        <taxon>Bacteria</taxon>
        <taxon>Bacillati</taxon>
        <taxon>Bacillota</taxon>
        <taxon>Clostridia</taxon>
        <taxon>Eubacteriales</taxon>
        <taxon>Candidatus Scatomorpha</taxon>
    </lineage>
</organism>
<evidence type="ECO:0000256" key="8">
    <source>
        <dbReference type="ARBA" id="ARBA00023102"/>
    </source>
</evidence>
<dbReference type="GO" id="GO:0000105">
    <property type="term" value="P:L-histidine biosynthetic process"/>
    <property type="evidence" value="ECO:0007669"/>
    <property type="project" value="UniProtKB-KW"/>
</dbReference>
<reference evidence="14" key="2">
    <citation type="journal article" date="2021" name="PeerJ">
        <title>Extensive microbial diversity within the chicken gut microbiome revealed by metagenomics and culture.</title>
        <authorList>
            <person name="Gilroy R."/>
            <person name="Ravi A."/>
            <person name="Getino M."/>
            <person name="Pursley I."/>
            <person name="Horton D.L."/>
            <person name="Alikhan N.F."/>
            <person name="Baker D."/>
            <person name="Gharbi K."/>
            <person name="Hall N."/>
            <person name="Watson M."/>
            <person name="Adriaenssens E.M."/>
            <person name="Foster-Nyarko E."/>
            <person name="Jarju S."/>
            <person name="Secka A."/>
            <person name="Antonio M."/>
            <person name="Oren A."/>
            <person name="Chaudhuri R.R."/>
            <person name="La Ragione R."/>
            <person name="Hildebrand F."/>
            <person name="Pallen M.J."/>
        </authorList>
    </citation>
    <scope>NUCLEOTIDE SEQUENCE</scope>
    <source>
        <strain evidence="14">ChiGjej3B3-7149</strain>
    </source>
</reference>
<comment type="pathway">
    <text evidence="1 11">One-carbon metabolism; tetrahydrofolate interconversion.</text>
</comment>
<dbReference type="SUPFAM" id="SSF53223">
    <property type="entry name" value="Aminoacid dehydrogenase-like, N-terminal domain"/>
    <property type="match status" value="1"/>
</dbReference>
<evidence type="ECO:0000313" key="15">
    <source>
        <dbReference type="Proteomes" id="UP000824238"/>
    </source>
</evidence>
<keyword evidence="4 11" id="KW-0658">Purine biosynthesis</keyword>
<accession>A0A9D1IY98</accession>
<dbReference type="GO" id="GO:0004477">
    <property type="term" value="F:methenyltetrahydrofolate cyclohydrolase activity"/>
    <property type="evidence" value="ECO:0007669"/>
    <property type="project" value="UniProtKB-UniRule"/>
</dbReference>
<evidence type="ECO:0000256" key="9">
    <source>
        <dbReference type="ARBA" id="ARBA00023167"/>
    </source>
</evidence>
<dbReference type="GO" id="GO:0006164">
    <property type="term" value="P:purine nucleotide biosynthetic process"/>
    <property type="evidence" value="ECO:0007669"/>
    <property type="project" value="UniProtKB-KW"/>
</dbReference>
<feature type="binding site" evidence="11">
    <location>
        <position position="231"/>
    </location>
    <ligand>
        <name>NADP(+)</name>
        <dbReference type="ChEBI" id="CHEBI:58349"/>
    </ligand>
</feature>
<keyword evidence="2 11" id="KW-0554">One-carbon metabolism</keyword>
<keyword evidence="9 11" id="KW-0486">Methionine biosynthesis</keyword>
<evidence type="ECO:0000256" key="2">
    <source>
        <dbReference type="ARBA" id="ARBA00022563"/>
    </source>
</evidence>
<dbReference type="GO" id="GO:0009086">
    <property type="term" value="P:methionine biosynthetic process"/>
    <property type="evidence" value="ECO:0007669"/>
    <property type="project" value="UniProtKB-KW"/>
</dbReference>
<dbReference type="HAMAP" id="MF_01576">
    <property type="entry name" value="THF_DHG_CYH"/>
    <property type="match status" value="1"/>
</dbReference>
<dbReference type="InterPro" id="IPR036291">
    <property type="entry name" value="NAD(P)-bd_dom_sf"/>
</dbReference>
<evidence type="ECO:0000256" key="3">
    <source>
        <dbReference type="ARBA" id="ARBA00022605"/>
    </source>
</evidence>
<dbReference type="EMBL" id="DVHH01000013">
    <property type="protein sequence ID" value="HIR54082.1"/>
    <property type="molecule type" value="Genomic_DNA"/>
</dbReference>
<reference evidence="14" key="1">
    <citation type="submission" date="2020-10" db="EMBL/GenBank/DDBJ databases">
        <authorList>
            <person name="Gilroy R."/>
        </authorList>
    </citation>
    <scope>NUCLEOTIDE SEQUENCE</scope>
    <source>
        <strain evidence="14">ChiGjej3B3-7149</strain>
    </source>
</reference>
<proteinExistence type="inferred from homology"/>
<dbReference type="GO" id="GO:0035999">
    <property type="term" value="P:tetrahydrofolate interconversion"/>
    <property type="evidence" value="ECO:0007669"/>
    <property type="project" value="UniProtKB-UniRule"/>
</dbReference>
<dbReference type="EC" id="3.5.4.9" evidence="11"/>
<evidence type="ECO:0000256" key="6">
    <source>
        <dbReference type="ARBA" id="ARBA00022857"/>
    </source>
</evidence>
<dbReference type="Gene3D" id="3.40.50.720">
    <property type="entry name" value="NAD(P)-binding Rossmann-like Domain"/>
    <property type="match status" value="1"/>
</dbReference>
<keyword evidence="10 11" id="KW-0511">Multifunctional enzyme</keyword>
<dbReference type="PANTHER" id="PTHR48099">
    <property type="entry name" value="C-1-TETRAHYDROFOLATE SYNTHASE, CYTOPLASMIC-RELATED"/>
    <property type="match status" value="1"/>
</dbReference>
<dbReference type="InterPro" id="IPR020631">
    <property type="entry name" value="THF_DH/CycHdrlase_NAD-bd_dom"/>
</dbReference>
<dbReference type="Gene3D" id="3.40.50.10860">
    <property type="entry name" value="Leucine Dehydrogenase, chain A, domain 1"/>
    <property type="match status" value="1"/>
</dbReference>
<dbReference type="PRINTS" id="PR00085">
    <property type="entry name" value="THFDHDRGNASE"/>
</dbReference>
<dbReference type="InterPro" id="IPR000672">
    <property type="entry name" value="THF_DH/CycHdrlase"/>
</dbReference>
<dbReference type="InterPro" id="IPR046346">
    <property type="entry name" value="Aminoacid_DH-like_N_sf"/>
</dbReference>
<comment type="catalytic activity">
    <reaction evidence="11">
        <text>(6R)-5,10-methylene-5,6,7,8-tetrahydrofolate + NADP(+) = (6R)-5,10-methenyltetrahydrofolate + NADPH</text>
        <dbReference type="Rhea" id="RHEA:22812"/>
        <dbReference type="ChEBI" id="CHEBI:15636"/>
        <dbReference type="ChEBI" id="CHEBI:57455"/>
        <dbReference type="ChEBI" id="CHEBI:57783"/>
        <dbReference type="ChEBI" id="CHEBI:58349"/>
        <dbReference type="EC" id="1.5.1.5"/>
    </reaction>
</comment>
<feature type="domain" description="Tetrahydrofolate dehydrogenase/cyclohydrolase NAD(P)-binding" evidence="13">
    <location>
        <begin position="139"/>
        <end position="280"/>
    </location>
</feature>
<comment type="similarity">
    <text evidence="11">Belongs to the tetrahydrofolate dehydrogenase/cyclohydrolase family.</text>
</comment>
<dbReference type="GO" id="GO:0004488">
    <property type="term" value="F:methylenetetrahydrofolate dehydrogenase (NADP+) activity"/>
    <property type="evidence" value="ECO:0007669"/>
    <property type="project" value="UniProtKB-UniRule"/>
</dbReference>